<evidence type="ECO:0000256" key="1">
    <source>
        <dbReference type="SAM" id="MobiDB-lite"/>
    </source>
</evidence>
<keyword evidence="3" id="KW-1185">Reference proteome</keyword>
<organism evidence="2 3">
    <name type="scientific">Linum trigynum</name>
    <dbReference type="NCBI Taxonomy" id="586398"/>
    <lineage>
        <taxon>Eukaryota</taxon>
        <taxon>Viridiplantae</taxon>
        <taxon>Streptophyta</taxon>
        <taxon>Embryophyta</taxon>
        <taxon>Tracheophyta</taxon>
        <taxon>Spermatophyta</taxon>
        <taxon>Magnoliopsida</taxon>
        <taxon>eudicotyledons</taxon>
        <taxon>Gunneridae</taxon>
        <taxon>Pentapetalae</taxon>
        <taxon>rosids</taxon>
        <taxon>fabids</taxon>
        <taxon>Malpighiales</taxon>
        <taxon>Linaceae</taxon>
        <taxon>Linum</taxon>
    </lineage>
</organism>
<sequence length="131" mass="13841">MPKNETKIAHSSNTVTNTYRCRGGQQGSVQQGSAQRRGSHQGRETSPGHSPAGARPNRRAMATGNGAGEDGHGDGALTTKTAIWTGAGEDDDGDGERLGKTAMETGNGAGIWSSDWKRRFLVSTKKMDKLN</sequence>
<feature type="compositionally biased region" description="Polar residues" evidence="1">
    <location>
        <begin position="9"/>
        <end position="19"/>
    </location>
</feature>
<evidence type="ECO:0000313" key="3">
    <source>
        <dbReference type="Proteomes" id="UP001497516"/>
    </source>
</evidence>
<dbReference type="EMBL" id="OZ034816">
    <property type="protein sequence ID" value="CAL1377039.1"/>
    <property type="molecule type" value="Genomic_DNA"/>
</dbReference>
<dbReference type="Proteomes" id="UP001497516">
    <property type="component" value="Chromosome 3"/>
</dbReference>
<gene>
    <name evidence="2" type="ORF">LTRI10_LOCUS18723</name>
</gene>
<name>A0AAV2DU62_9ROSI</name>
<reference evidence="2 3" key="1">
    <citation type="submission" date="2024-04" db="EMBL/GenBank/DDBJ databases">
        <authorList>
            <person name="Fracassetti M."/>
        </authorList>
    </citation>
    <scope>NUCLEOTIDE SEQUENCE [LARGE SCALE GENOMIC DNA]</scope>
</reference>
<feature type="compositionally biased region" description="Low complexity" evidence="1">
    <location>
        <begin position="27"/>
        <end position="36"/>
    </location>
</feature>
<accession>A0AAV2DU62</accession>
<evidence type="ECO:0000313" key="2">
    <source>
        <dbReference type="EMBL" id="CAL1377039.1"/>
    </source>
</evidence>
<feature type="region of interest" description="Disordered" evidence="1">
    <location>
        <begin position="1"/>
        <end position="77"/>
    </location>
</feature>
<dbReference type="AlphaFoldDB" id="A0AAV2DU62"/>
<protein>
    <submittedName>
        <fullName evidence="2">Uncharacterized protein</fullName>
    </submittedName>
</protein>
<proteinExistence type="predicted"/>